<accession>A0ABU8L671</accession>
<evidence type="ECO:0000313" key="3">
    <source>
        <dbReference type="Proteomes" id="UP001387293"/>
    </source>
</evidence>
<dbReference type="CDD" id="cd00408">
    <property type="entry name" value="DHDPS-like"/>
    <property type="match status" value="1"/>
</dbReference>
<sequence>MSEDHHMRKKIGLSAALTTPFEQSGAIDWPRFVAHAGHLLGQGMRVVTAFGTTGEGISISASVRATLYERTAAAGIDAGSLIECVYGPSSEDAGDHVRRSLEAGCGGILLTPPFYFKQPTEEGIYRWISEVLERSGVAARDVILYNIPGLTGVRIGPKLVARLRVAFPQAIAGVKDSSGDWEQTVALLAEHRDLAILVGHEGHLARAVRQGASGAISGVANFAPALLAKLVRGEDDPLIDHLLGKLLKLPVVPAVKAVLAQRTGDAVWLRVRAPLEALEETSDLQACMEIAAMV</sequence>
<dbReference type="Pfam" id="PF00701">
    <property type="entry name" value="DHDPS"/>
    <property type="match status" value="1"/>
</dbReference>
<keyword evidence="1" id="KW-0456">Lyase</keyword>
<comment type="caution">
    <text evidence="2">The sequence shown here is derived from an EMBL/GenBank/DDBJ whole genome shotgun (WGS) entry which is preliminary data.</text>
</comment>
<evidence type="ECO:0000256" key="1">
    <source>
        <dbReference type="ARBA" id="ARBA00023239"/>
    </source>
</evidence>
<organism evidence="2 3">
    <name type="scientific">Mesorhizobium salmacidum</name>
    <dbReference type="NCBI Taxonomy" id="3015171"/>
    <lineage>
        <taxon>Bacteria</taxon>
        <taxon>Pseudomonadati</taxon>
        <taxon>Pseudomonadota</taxon>
        <taxon>Alphaproteobacteria</taxon>
        <taxon>Hyphomicrobiales</taxon>
        <taxon>Phyllobacteriaceae</taxon>
        <taxon>Mesorhizobium</taxon>
    </lineage>
</organism>
<reference evidence="2 3" key="1">
    <citation type="submission" date="2022-12" db="EMBL/GenBank/DDBJ databases">
        <authorList>
            <person name="Muema E."/>
        </authorList>
    </citation>
    <scope>NUCLEOTIDE SEQUENCE [LARGE SCALE GENOMIC DNA]</scope>
    <source>
        <strain evidence="3">1326</strain>
    </source>
</reference>
<dbReference type="SUPFAM" id="SSF51569">
    <property type="entry name" value="Aldolase"/>
    <property type="match status" value="1"/>
</dbReference>
<dbReference type="PANTHER" id="PTHR12128:SF67">
    <property type="entry name" value="BLR3884 PROTEIN"/>
    <property type="match status" value="1"/>
</dbReference>
<evidence type="ECO:0000313" key="2">
    <source>
        <dbReference type="EMBL" id="MEI9412489.1"/>
    </source>
</evidence>
<dbReference type="PANTHER" id="PTHR12128">
    <property type="entry name" value="DIHYDRODIPICOLINATE SYNTHASE"/>
    <property type="match status" value="1"/>
</dbReference>
<keyword evidence="3" id="KW-1185">Reference proteome</keyword>
<dbReference type="SMART" id="SM01130">
    <property type="entry name" value="DHDPS"/>
    <property type="match status" value="1"/>
</dbReference>
<dbReference type="RefSeq" id="WP_337108879.1">
    <property type="nucleotide sequence ID" value="NZ_JAPYKS010000029.1"/>
</dbReference>
<gene>
    <name evidence="2" type="ORF">O7A60_27610</name>
</gene>
<protein>
    <submittedName>
        <fullName evidence="2">Dihydrodipicolinate synthase family protein</fullName>
    </submittedName>
</protein>
<dbReference type="InterPro" id="IPR013785">
    <property type="entry name" value="Aldolase_TIM"/>
</dbReference>
<dbReference type="Proteomes" id="UP001387293">
    <property type="component" value="Unassembled WGS sequence"/>
</dbReference>
<dbReference type="Gene3D" id="3.20.20.70">
    <property type="entry name" value="Aldolase class I"/>
    <property type="match status" value="1"/>
</dbReference>
<dbReference type="PRINTS" id="PR00146">
    <property type="entry name" value="DHPICSNTHASE"/>
</dbReference>
<dbReference type="InterPro" id="IPR002220">
    <property type="entry name" value="DapA-like"/>
</dbReference>
<name>A0ABU8L671_9HYPH</name>
<dbReference type="EMBL" id="JAPYKS010000029">
    <property type="protein sequence ID" value="MEI9412489.1"/>
    <property type="molecule type" value="Genomic_DNA"/>
</dbReference>
<proteinExistence type="predicted"/>